<dbReference type="InterPro" id="IPR002110">
    <property type="entry name" value="Ankyrin_rpt"/>
</dbReference>
<evidence type="ECO:0000259" key="5">
    <source>
        <dbReference type="Pfam" id="PF01494"/>
    </source>
</evidence>
<feature type="domain" description="FAD-binding" evidence="5">
    <location>
        <begin position="338"/>
        <end position="380"/>
    </location>
</feature>
<dbReference type="GO" id="GO:0071949">
    <property type="term" value="F:FAD binding"/>
    <property type="evidence" value="ECO:0007669"/>
    <property type="project" value="InterPro"/>
</dbReference>
<dbReference type="Pfam" id="PF00023">
    <property type="entry name" value="Ank"/>
    <property type="match status" value="1"/>
</dbReference>
<keyword evidence="3" id="KW-0560">Oxidoreductase</keyword>
<organism evidence="6 7">
    <name type="scientific">Cylindrotheca closterium</name>
    <dbReference type="NCBI Taxonomy" id="2856"/>
    <lineage>
        <taxon>Eukaryota</taxon>
        <taxon>Sar</taxon>
        <taxon>Stramenopiles</taxon>
        <taxon>Ochrophyta</taxon>
        <taxon>Bacillariophyta</taxon>
        <taxon>Bacillariophyceae</taxon>
        <taxon>Bacillariophycidae</taxon>
        <taxon>Bacillariales</taxon>
        <taxon>Bacillariaceae</taxon>
        <taxon>Cylindrotheca</taxon>
    </lineage>
</organism>
<proteinExistence type="predicted"/>
<dbReference type="PANTHER" id="PTHR46972:SF1">
    <property type="entry name" value="FAD DEPENDENT OXIDOREDUCTASE DOMAIN-CONTAINING PROTEIN"/>
    <property type="match status" value="1"/>
</dbReference>
<dbReference type="Proteomes" id="UP001295423">
    <property type="component" value="Unassembled WGS sequence"/>
</dbReference>
<dbReference type="Gene3D" id="1.25.40.20">
    <property type="entry name" value="Ankyrin repeat-containing domain"/>
    <property type="match status" value="1"/>
</dbReference>
<sequence length="566" mass="62632">MPNKRRRLDKEESHIVIVGSGLAGLSAAISLEQAGFRNVSVYERDASFEQQKEGYGLTLTYNPKGPLASLGLLEKVANEDCPSRSHYLFRSDGSIMGYFGNAFSKTRGLGQRGNLRVPRKVLRRMLFQKLSATRVHWSHSLLDFAWKEDANQYTVRFQRKQKEGDVSQESGIAAVNADLLVAADGIRSAVLQNLGPTAHTKPMANPHVGLRPIGIRLILGIAEFTHPLLTERGFYTLDGKHRLFTMPYESNRFESTISNRIMWQLSFLTDGIDLEDKENSDVERKVLDPATLQEYVLGVCSKWHNPVEEMVQATPLEAVWGTDLMDRDPIQVQKLVKEQGAQRLVVVGDALHSMSPFKGQGANQALKDGPLLAHWLQAASIDSAVTSFWREIVQRTATVVAASRKAARELHSPAIMNDSHGFAGVKSDCKEGFLKILQEKRIGAELGSQLDKEVGTIILSMGIAGSEKETTVCETQQQKALHLATTGDIQGLRQLTLDKHSASIRTAKNDNGQSCLHLAAIGGHAIVCRWLLTEVECDIQSKDHEGKRPVDYSENGTPTVSVFRYI</sequence>
<evidence type="ECO:0000256" key="4">
    <source>
        <dbReference type="ARBA" id="ARBA00023033"/>
    </source>
</evidence>
<name>A0AAD2PUV3_9STRA</name>
<dbReference type="InterPro" id="IPR036770">
    <property type="entry name" value="Ankyrin_rpt-contain_sf"/>
</dbReference>
<evidence type="ECO:0000256" key="1">
    <source>
        <dbReference type="ARBA" id="ARBA00022630"/>
    </source>
</evidence>
<dbReference type="PANTHER" id="PTHR46972">
    <property type="entry name" value="MONOOXYGENASE ASQM-RELATED"/>
    <property type="match status" value="1"/>
</dbReference>
<evidence type="ECO:0000256" key="2">
    <source>
        <dbReference type="ARBA" id="ARBA00022827"/>
    </source>
</evidence>
<dbReference type="PRINTS" id="PR00420">
    <property type="entry name" value="RNGMNOXGNASE"/>
</dbReference>
<dbReference type="GO" id="GO:0004497">
    <property type="term" value="F:monooxygenase activity"/>
    <property type="evidence" value="ECO:0007669"/>
    <property type="project" value="UniProtKB-KW"/>
</dbReference>
<dbReference type="EMBL" id="CAKOGP040001814">
    <property type="protein sequence ID" value="CAJ1952729.1"/>
    <property type="molecule type" value="Genomic_DNA"/>
</dbReference>
<dbReference type="Gene3D" id="3.50.50.60">
    <property type="entry name" value="FAD/NAD(P)-binding domain"/>
    <property type="match status" value="1"/>
</dbReference>
<dbReference type="InterPro" id="IPR002938">
    <property type="entry name" value="FAD-bd"/>
</dbReference>
<keyword evidence="1" id="KW-0285">Flavoprotein</keyword>
<reference evidence="6" key="1">
    <citation type="submission" date="2023-08" db="EMBL/GenBank/DDBJ databases">
        <authorList>
            <person name="Audoor S."/>
            <person name="Bilcke G."/>
        </authorList>
    </citation>
    <scope>NUCLEOTIDE SEQUENCE</scope>
</reference>
<keyword evidence="4" id="KW-0503">Monooxygenase</keyword>
<accession>A0AAD2PUV3</accession>
<dbReference type="Pfam" id="PF01494">
    <property type="entry name" value="FAD_binding_3"/>
    <property type="match status" value="2"/>
</dbReference>
<dbReference type="SUPFAM" id="SSF51905">
    <property type="entry name" value="FAD/NAD(P)-binding domain"/>
    <property type="match status" value="1"/>
</dbReference>
<keyword evidence="2" id="KW-0274">FAD</keyword>
<evidence type="ECO:0000313" key="6">
    <source>
        <dbReference type="EMBL" id="CAJ1952729.1"/>
    </source>
</evidence>
<keyword evidence="7" id="KW-1185">Reference proteome</keyword>
<dbReference type="AlphaFoldDB" id="A0AAD2PUV3"/>
<protein>
    <recommendedName>
        <fullName evidence="5">FAD-binding domain-containing protein</fullName>
    </recommendedName>
</protein>
<feature type="domain" description="FAD-binding" evidence="5">
    <location>
        <begin position="14"/>
        <end position="199"/>
    </location>
</feature>
<dbReference type="SUPFAM" id="SSF48403">
    <property type="entry name" value="Ankyrin repeat"/>
    <property type="match status" value="1"/>
</dbReference>
<gene>
    <name evidence="6" type="ORF">CYCCA115_LOCUS13687</name>
</gene>
<evidence type="ECO:0000256" key="3">
    <source>
        <dbReference type="ARBA" id="ARBA00023002"/>
    </source>
</evidence>
<evidence type="ECO:0000313" key="7">
    <source>
        <dbReference type="Proteomes" id="UP001295423"/>
    </source>
</evidence>
<comment type="caution">
    <text evidence="6">The sequence shown here is derived from an EMBL/GenBank/DDBJ whole genome shotgun (WGS) entry which is preliminary data.</text>
</comment>
<dbReference type="InterPro" id="IPR036188">
    <property type="entry name" value="FAD/NAD-bd_sf"/>
</dbReference>